<dbReference type="AlphaFoldDB" id="A0A9K3GH59"/>
<comment type="similarity">
    <text evidence="7 8">Belongs to the SFT2 family.</text>
</comment>
<protein>
    <recommendedName>
        <fullName evidence="8">Vesicle transport protein</fullName>
    </recommendedName>
</protein>
<dbReference type="GO" id="GO:0005737">
    <property type="term" value="C:cytoplasm"/>
    <property type="evidence" value="ECO:0007669"/>
    <property type="project" value="UniProtKB-ARBA"/>
</dbReference>
<evidence type="ECO:0000256" key="1">
    <source>
        <dbReference type="ARBA" id="ARBA00004141"/>
    </source>
</evidence>
<dbReference type="OrthoDB" id="73614at2759"/>
<comment type="caution">
    <text evidence="9">The sequence shown here is derived from an EMBL/GenBank/DDBJ whole genome shotgun (WGS) entry which is preliminary data.</text>
</comment>
<keyword evidence="4 8" id="KW-0653">Protein transport</keyword>
<evidence type="ECO:0000256" key="2">
    <source>
        <dbReference type="ARBA" id="ARBA00022448"/>
    </source>
</evidence>
<sequence>MSILSGGIQGSAANAAFSDSPFKMSLNMRLACAAGAFLLGLLMASIGNGSASNVTFAICYVGGILLATMSTIFLVGPKKQMKFMFKSSRRTTSLIFLGTCGATMVLCFFVPHWIRSLLYYCSFAALLWYVISFIPGAHKMIISCCKGIMPCL</sequence>
<gene>
    <name evidence="9" type="ORF">KIPB_004077</name>
</gene>
<proteinExistence type="inferred from homology"/>
<name>A0A9K3GH59_9EUKA</name>
<feature type="transmembrane region" description="Helical" evidence="8">
    <location>
        <begin position="117"/>
        <end position="137"/>
    </location>
</feature>
<feature type="transmembrane region" description="Helical" evidence="8">
    <location>
        <begin position="94"/>
        <end position="111"/>
    </location>
</feature>
<dbReference type="Pfam" id="PF04178">
    <property type="entry name" value="Got1"/>
    <property type="match status" value="1"/>
</dbReference>
<dbReference type="InterPro" id="IPR007305">
    <property type="entry name" value="Vesicle_transpt_Got1/SFT2"/>
</dbReference>
<feature type="transmembrane region" description="Helical" evidence="8">
    <location>
        <begin position="30"/>
        <end position="48"/>
    </location>
</feature>
<keyword evidence="3 8" id="KW-0812">Transmembrane</keyword>
<organism evidence="9 10">
    <name type="scientific">Kipferlia bialata</name>
    <dbReference type="NCBI Taxonomy" id="797122"/>
    <lineage>
        <taxon>Eukaryota</taxon>
        <taxon>Metamonada</taxon>
        <taxon>Carpediemonas-like organisms</taxon>
        <taxon>Kipferlia</taxon>
    </lineage>
</organism>
<evidence type="ECO:0000256" key="6">
    <source>
        <dbReference type="ARBA" id="ARBA00023136"/>
    </source>
</evidence>
<feature type="transmembrane region" description="Helical" evidence="8">
    <location>
        <begin position="54"/>
        <end position="74"/>
    </location>
</feature>
<evidence type="ECO:0000256" key="5">
    <source>
        <dbReference type="ARBA" id="ARBA00022989"/>
    </source>
</evidence>
<dbReference type="PANTHER" id="PTHR23137">
    <property type="entry name" value="VESICLE TRANSPORT PROTEIN-RELATED"/>
    <property type="match status" value="1"/>
</dbReference>
<reference evidence="9 10" key="1">
    <citation type="journal article" date="2018" name="PLoS ONE">
        <title>The draft genome of Kipferlia bialata reveals reductive genome evolution in fornicate parasites.</title>
        <authorList>
            <person name="Tanifuji G."/>
            <person name="Takabayashi S."/>
            <person name="Kume K."/>
            <person name="Takagi M."/>
            <person name="Nakayama T."/>
            <person name="Kamikawa R."/>
            <person name="Inagaki Y."/>
            <person name="Hashimoto T."/>
        </authorList>
    </citation>
    <scope>NUCLEOTIDE SEQUENCE [LARGE SCALE GENOMIC DNA]</scope>
    <source>
        <strain evidence="9">NY0173</strain>
    </source>
</reference>
<keyword evidence="6 8" id="KW-0472">Membrane</keyword>
<dbReference type="InterPro" id="IPR011691">
    <property type="entry name" value="Vesicle_transpt_SFT2"/>
</dbReference>
<evidence type="ECO:0000313" key="9">
    <source>
        <dbReference type="EMBL" id="GIQ82858.1"/>
    </source>
</evidence>
<dbReference type="GO" id="GO:0016192">
    <property type="term" value="P:vesicle-mediated transport"/>
    <property type="evidence" value="ECO:0007669"/>
    <property type="project" value="InterPro"/>
</dbReference>
<evidence type="ECO:0000313" key="10">
    <source>
        <dbReference type="Proteomes" id="UP000265618"/>
    </source>
</evidence>
<evidence type="ECO:0000256" key="3">
    <source>
        <dbReference type="ARBA" id="ARBA00022692"/>
    </source>
</evidence>
<dbReference type="PANTHER" id="PTHR23137:SF6">
    <property type="entry name" value="VESICLE TRANSPORT PROTEIN"/>
    <property type="match status" value="1"/>
</dbReference>
<dbReference type="GO" id="GO:0012505">
    <property type="term" value="C:endomembrane system"/>
    <property type="evidence" value="ECO:0007669"/>
    <property type="project" value="UniProtKB-ARBA"/>
</dbReference>
<keyword evidence="2 8" id="KW-0813">Transport</keyword>
<keyword evidence="10" id="KW-1185">Reference proteome</keyword>
<evidence type="ECO:0000256" key="4">
    <source>
        <dbReference type="ARBA" id="ARBA00022927"/>
    </source>
</evidence>
<evidence type="ECO:0000256" key="8">
    <source>
        <dbReference type="RuleBase" id="RU363111"/>
    </source>
</evidence>
<accession>A0A9K3GH59</accession>
<evidence type="ECO:0000256" key="7">
    <source>
        <dbReference type="ARBA" id="ARBA00025800"/>
    </source>
</evidence>
<dbReference type="EMBL" id="BDIP01000839">
    <property type="protein sequence ID" value="GIQ82858.1"/>
    <property type="molecule type" value="Genomic_DNA"/>
</dbReference>
<comment type="subcellular location">
    <subcellularLocation>
        <location evidence="1 8">Membrane</location>
        <topology evidence="1 8">Multi-pass membrane protein</topology>
    </subcellularLocation>
</comment>
<keyword evidence="5 8" id="KW-1133">Transmembrane helix</keyword>
<dbReference type="Proteomes" id="UP000265618">
    <property type="component" value="Unassembled WGS sequence"/>
</dbReference>
<comment type="function">
    <text evidence="8">May be involved in fusion of retrograde transport vesicles derived from an endocytic compartment with the Golgi complex.</text>
</comment>
<dbReference type="GO" id="GO:0016020">
    <property type="term" value="C:membrane"/>
    <property type="evidence" value="ECO:0007669"/>
    <property type="project" value="UniProtKB-SubCell"/>
</dbReference>
<dbReference type="GO" id="GO:0015031">
    <property type="term" value="P:protein transport"/>
    <property type="evidence" value="ECO:0007669"/>
    <property type="project" value="UniProtKB-KW"/>
</dbReference>